<dbReference type="RefSeq" id="WP_009726036.1">
    <property type="nucleotide sequence ID" value="NZ_APHR01000024.1"/>
</dbReference>
<comment type="similarity">
    <text evidence="7">Belongs to the DNA photolyase family.</text>
</comment>
<dbReference type="InterPro" id="IPR006050">
    <property type="entry name" value="DNA_photolyase_N"/>
</dbReference>
<dbReference type="GO" id="GO:0006139">
    <property type="term" value="P:nucleobase-containing compound metabolic process"/>
    <property type="evidence" value="ECO:0007669"/>
    <property type="project" value="UniProtKB-ARBA"/>
</dbReference>
<feature type="domain" description="Photolyase/cryptochrome alpha/beta" evidence="8">
    <location>
        <begin position="4"/>
        <end position="134"/>
    </location>
</feature>
<sequence length="486" mass="57326">MKPVVNIVWFKRDLRLADHEPLEQACLQQEPVLLLYIFEPMLLNDAHYDERHWRFVWQSLQDMQQRLAAFNAQLCIVQGDVLQVMAGLNEKYTVRRIFSSQEVGLLNTFERDRKLAQWCEQHAIDWHEANYAGVIRAAKHRHDWDKVWHVRMRAPQQQPSLTSARFVSIQQQFTPPASWTGVDANMQIGGETAALGVLEDFFAERGQHYHRHISSPELSRDSCSRLSAYLAWGNLSMRTVYQRLLEDWHRPGWRRALAALASRLHWHCHFIQKFESETSMQLRPVNHGYIDFPYRDRDECQQDLIAWKSGQTGYPLIDACMRCLQQTGYLNFRMRAMLVSFLCHHLNIDWRFGVEHLAALFLDFEPGIHYPQFQMQAGVTGTNTIRIYNPVKQSQEHDAQGGFIRRWCPELSALPDDLIHQPWQMTEMEQLMWNVLLGEDYPKPMVDLQASGRAARERLWSYRNRADVRQDSQRIVQRHVRPDRRR</sequence>
<dbReference type="Pfam" id="PF03441">
    <property type="entry name" value="FAD_binding_7"/>
    <property type="match status" value="1"/>
</dbReference>
<comment type="caution">
    <text evidence="9">The sequence shown here is derived from an EMBL/GenBank/DDBJ whole genome shotgun (WGS) entry which is preliminary data.</text>
</comment>
<dbReference type="PRINTS" id="PR00147">
    <property type="entry name" value="DNAPHOTLYASE"/>
</dbReference>
<dbReference type="Gene3D" id="1.10.579.10">
    <property type="entry name" value="DNA Cyclobutane Dipyrimidine Photolyase, subunit A, domain 3"/>
    <property type="match status" value="1"/>
</dbReference>
<keyword evidence="3 6" id="KW-0285">Flavoprotein</keyword>
<evidence type="ECO:0000256" key="2">
    <source>
        <dbReference type="ARBA" id="ARBA00005862"/>
    </source>
</evidence>
<evidence type="ECO:0000259" key="8">
    <source>
        <dbReference type="PROSITE" id="PS51645"/>
    </source>
</evidence>
<dbReference type="PROSITE" id="PS51645">
    <property type="entry name" value="PHR_CRY_ALPHA_BETA"/>
    <property type="match status" value="1"/>
</dbReference>
<evidence type="ECO:0000313" key="9">
    <source>
        <dbReference type="EMBL" id="EMR13407.1"/>
    </source>
</evidence>
<dbReference type="InterPro" id="IPR018394">
    <property type="entry name" value="DNA_photolyase_1_CS_C"/>
</dbReference>
<accession>M7P1R9</accession>
<dbReference type="Pfam" id="PF00875">
    <property type="entry name" value="DNA_photolyase"/>
    <property type="match status" value="1"/>
</dbReference>
<keyword evidence="5 7" id="KW-0157">Chromophore</keyword>
<dbReference type="GO" id="GO:0006950">
    <property type="term" value="P:response to stress"/>
    <property type="evidence" value="ECO:0007669"/>
    <property type="project" value="UniProtKB-ARBA"/>
</dbReference>
<proteinExistence type="inferred from homology"/>
<organism evidence="9 10">
    <name type="scientific">Methylophaga lonarensis MPL</name>
    <dbReference type="NCBI Taxonomy" id="1286106"/>
    <lineage>
        <taxon>Bacteria</taxon>
        <taxon>Pseudomonadati</taxon>
        <taxon>Pseudomonadota</taxon>
        <taxon>Gammaproteobacteria</taxon>
        <taxon>Thiotrichales</taxon>
        <taxon>Piscirickettsiaceae</taxon>
        <taxon>Methylophaga</taxon>
    </lineage>
</organism>
<evidence type="ECO:0000313" key="10">
    <source>
        <dbReference type="Proteomes" id="UP000012019"/>
    </source>
</evidence>
<dbReference type="InterPro" id="IPR002081">
    <property type="entry name" value="Cryptochrome/DNA_photolyase_1"/>
</dbReference>
<dbReference type="PANTHER" id="PTHR11455:SF9">
    <property type="entry name" value="CRYPTOCHROME CIRCADIAN CLOCK 5 ISOFORM X1"/>
    <property type="match status" value="1"/>
</dbReference>
<comment type="cofactor">
    <cofactor evidence="6">
        <name>FAD</name>
        <dbReference type="ChEBI" id="CHEBI:57692"/>
    </cofactor>
    <text evidence="6">Binds 1 FAD per subunit.</text>
</comment>
<dbReference type="Proteomes" id="UP000012019">
    <property type="component" value="Unassembled WGS sequence"/>
</dbReference>
<evidence type="ECO:0000256" key="3">
    <source>
        <dbReference type="ARBA" id="ARBA00022630"/>
    </source>
</evidence>
<protein>
    <submittedName>
        <fullName evidence="9">Deoxyribodipyrimidine photolyase</fullName>
    </submittedName>
</protein>
<dbReference type="InterPro" id="IPR005101">
    <property type="entry name" value="Cryptochr/Photolyase_FAD-bd"/>
</dbReference>
<dbReference type="SUPFAM" id="SSF48173">
    <property type="entry name" value="Cryptochrome/photolyase FAD-binding domain"/>
    <property type="match status" value="1"/>
</dbReference>
<dbReference type="PROSITE" id="PS00394">
    <property type="entry name" value="DNA_PHOTOLYASES_1_1"/>
    <property type="match status" value="1"/>
</dbReference>
<feature type="binding site" evidence="6">
    <location>
        <position position="209"/>
    </location>
    <ligand>
        <name>FAD</name>
        <dbReference type="ChEBI" id="CHEBI:57692"/>
    </ligand>
</feature>
<dbReference type="Gene3D" id="1.25.40.80">
    <property type="match status" value="1"/>
</dbReference>
<dbReference type="InterPro" id="IPR014729">
    <property type="entry name" value="Rossmann-like_a/b/a_fold"/>
</dbReference>
<keyword evidence="9" id="KW-0456">Lyase</keyword>
<dbReference type="eggNOG" id="COG0415">
    <property type="taxonomic scope" value="Bacteria"/>
</dbReference>
<dbReference type="PANTHER" id="PTHR11455">
    <property type="entry name" value="CRYPTOCHROME"/>
    <property type="match status" value="1"/>
</dbReference>
<dbReference type="InterPro" id="IPR036155">
    <property type="entry name" value="Crypto/Photolyase_N_sf"/>
</dbReference>
<dbReference type="GO" id="GO:0003904">
    <property type="term" value="F:deoxyribodipyrimidine photo-lyase activity"/>
    <property type="evidence" value="ECO:0007669"/>
    <property type="project" value="TreeGrafter"/>
</dbReference>
<dbReference type="GO" id="GO:0009416">
    <property type="term" value="P:response to light stimulus"/>
    <property type="evidence" value="ECO:0007669"/>
    <property type="project" value="TreeGrafter"/>
</dbReference>
<dbReference type="EMBL" id="APHR01000024">
    <property type="protein sequence ID" value="EMR13407.1"/>
    <property type="molecule type" value="Genomic_DNA"/>
</dbReference>
<evidence type="ECO:0000256" key="5">
    <source>
        <dbReference type="ARBA" id="ARBA00022991"/>
    </source>
</evidence>
<evidence type="ECO:0000256" key="1">
    <source>
        <dbReference type="ARBA" id="ARBA00001932"/>
    </source>
</evidence>
<keyword evidence="10" id="KW-1185">Reference proteome</keyword>
<comment type="similarity">
    <text evidence="2">Belongs to the DNA photolyase class-1 family.</text>
</comment>
<dbReference type="SUPFAM" id="SSF52425">
    <property type="entry name" value="Cryptochrome/photolyase, N-terminal domain"/>
    <property type="match status" value="1"/>
</dbReference>
<keyword evidence="4 6" id="KW-0274">FAD</keyword>
<evidence type="ECO:0000256" key="4">
    <source>
        <dbReference type="ARBA" id="ARBA00022827"/>
    </source>
</evidence>
<evidence type="ECO:0000256" key="6">
    <source>
        <dbReference type="PIRSR" id="PIRSR602081-1"/>
    </source>
</evidence>
<reference evidence="9 10" key="1">
    <citation type="journal article" date="2013" name="Genome Announc.">
        <title>Draft Genome Sequence of Methylophaga lonarensis MPLT, a Haloalkaliphilic (Non-Methane-Utilizing) Methylotroph.</title>
        <authorList>
            <person name="Shetty S.A."/>
            <person name="Marathe N.P."/>
            <person name="Munot H."/>
            <person name="Antony C.P."/>
            <person name="Dhotre D.P."/>
            <person name="Murrell J.C."/>
            <person name="Shouche Y.S."/>
        </authorList>
    </citation>
    <scope>NUCLEOTIDE SEQUENCE [LARGE SCALE GENOMIC DNA]</scope>
    <source>
        <strain evidence="9 10">MPL</strain>
    </source>
</reference>
<dbReference type="STRING" id="1286106.MPL1_05132"/>
<dbReference type="GO" id="GO:0003677">
    <property type="term" value="F:DNA binding"/>
    <property type="evidence" value="ECO:0007669"/>
    <property type="project" value="TreeGrafter"/>
</dbReference>
<gene>
    <name evidence="9" type="ORF">MPL1_05132</name>
</gene>
<name>M7P1R9_9GAMM</name>
<dbReference type="PATRIC" id="fig|1286106.3.peg.1030"/>
<evidence type="ECO:0000256" key="7">
    <source>
        <dbReference type="RuleBase" id="RU004182"/>
    </source>
</evidence>
<dbReference type="InterPro" id="IPR036134">
    <property type="entry name" value="Crypto/Photolyase_FAD-like_sf"/>
</dbReference>
<dbReference type="Gene3D" id="3.40.50.620">
    <property type="entry name" value="HUPs"/>
    <property type="match status" value="1"/>
</dbReference>
<dbReference type="GO" id="GO:0071949">
    <property type="term" value="F:FAD binding"/>
    <property type="evidence" value="ECO:0007669"/>
    <property type="project" value="TreeGrafter"/>
</dbReference>
<dbReference type="AlphaFoldDB" id="M7P1R9"/>
<comment type="cofactor">
    <cofactor evidence="1">
        <name>(6R)-5,10-methylene-5,6,7,8-tetrahydrofolate</name>
        <dbReference type="ChEBI" id="CHEBI:15636"/>
    </cofactor>
</comment>
<dbReference type="OrthoDB" id="9772484at2"/>